<comment type="caution">
    <text evidence="1">The sequence shown here is derived from an EMBL/GenBank/DDBJ whole genome shotgun (WGS) entry which is preliminary data.</text>
</comment>
<organism evidence="1 2">
    <name type="scientific">endosymbiont of Riftia pachyptila</name>
    <name type="common">vent Ph05</name>
    <dbReference type="NCBI Taxonomy" id="1048808"/>
    <lineage>
        <taxon>Bacteria</taxon>
        <taxon>Pseudomonadati</taxon>
        <taxon>Pseudomonadota</taxon>
        <taxon>Gammaproteobacteria</taxon>
        <taxon>sulfur-oxidizing symbionts</taxon>
    </lineage>
</organism>
<keyword evidence="2" id="KW-1185">Reference proteome</keyword>
<name>G2DB12_9GAMM</name>
<gene>
    <name evidence="1" type="ORF">Rifp1Sym_an00350</name>
</gene>
<dbReference type="Proteomes" id="UP000004491">
    <property type="component" value="Unassembled WGS sequence"/>
</dbReference>
<evidence type="ECO:0000313" key="1">
    <source>
        <dbReference type="EMBL" id="EGV52213.1"/>
    </source>
</evidence>
<evidence type="ECO:0000313" key="2">
    <source>
        <dbReference type="Proteomes" id="UP000004491"/>
    </source>
</evidence>
<sequence>MLGSPEMDQPKPQAYCLRRLNPFNGTLQVFESDHARAFSADGRRWEIQVLSHQPQGLWANTPLGDKAFFRFGIWSAAKGLKQVPINPLFDIQQMIDAAAQLIEPLQLALLHLPFPPGDPYELWSLDENSAQPIALLASVVTDASRQSIEASRWVAAQQGDFSFISPTLSGKQVPNNDSHNPRVHASILEAMVRGRAGPNHRRGWFLRQPGEPVLACDAGQSSPSADAFPPLPLSDAWEHPDDCALFEEYLDWKAPRLLQLPQIPDAWRAELEQRAVKSAIEVERCWRLYPKILDKQLLNRARVEAKIRTSAVNE</sequence>
<protein>
    <submittedName>
        <fullName evidence="1">Uncharacterized protein</fullName>
    </submittedName>
</protein>
<dbReference type="AlphaFoldDB" id="G2DB12"/>
<proteinExistence type="predicted"/>
<dbReference type="EMBL" id="AFOC01000014">
    <property type="protein sequence ID" value="EGV52213.1"/>
    <property type="molecule type" value="Genomic_DNA"/>
</dbReference>
<accession>G2DB12</accession>
<reference evidence="1" key="1">
    <citation type="journal article" date="2011" name="ISME J.">
        <title>The endosymbionts of the deep-sea tubeworms Riftia pachyptila and Tevnia jerichonana share an identical physiology as revealed by proteogenomic analyses.</title>
        <authorList>
            <person name="Gardebrecht A."/>
            <person name="Markert S."/>
            <person name="Felbeck H."/>
            <person name="Thuermer A."/>
            <person name="Albrecht D."/>
            <person name="Wollherr A."/>
            <person name="Kabisch J."/>
            <person name="Lehmann R."/>
            <person name="Daniel R."/>
            <person name="Liesegang H."/>
            <person name="Hecker M."/>
            <person name="Sievert S.M."/>
            <person name="Schweder T."/>
        </authorList>
    </citation>
    <scope>NUCLEOTIDE SEQUENCE [LARGE SCALE GENOMIC DNA]</scope>
</reference>